<dbReference type="InterPro" id="IPR000182">
    <property type="entry name" value="GNAT_dom"/>
</dbReference>
<dbReference type="InterPro" id="IPR016181">
    <property type="entry name" value="Acyl_CoA_acyltransferase"/>
</dbReference>
<comment type="caution">
    <text evidence="2">The sequence shown here is derived from an EMBL/GenBank/DDBJ whole genome shotgun (WGS) entry which is preliminary data.</text>
</comment>
<dbReference type="Pfam" id="PF00583">
    <property type="entry name" value="Acetyltransf_1"/>
    <property type="match status" value="1"/>
</dbReference>
<organism evidence="2 3">
    <name type="scientific">Jeotgalibacillus haloalkalitolerans</name>
    <dbReference type="NCBI Taxonomy" id="3104292"/>
    <lineage>
        <taxon>Bacteria</taxon>
        <taxon>Bacillati</taxon>
        <taxon>Bacillota</taxon>
        <taxon>Bacilli</taxon>
        <taxon>Bacillales</taxon>
        <taxon>Caryophanaceae</taxon>
        <taxon>Jeotgalibacillus</taxon>
    </lineage>
</organism>
<dbReference type="EMBL" id="JAXQNN010000003">
    <property type="protein sequence ID" value="MDZ5712655.1"/>
    <property type="molecule type" value="Genomic_DNA"/>
</dbReference>
<gene>
    <name evidence="2" type="ORF">UFB30_10500</name>
</gene>
<name>A0ABU5KN13_9BACL</name>
<evidence type="ECO:0000259" key="1">
    <source>
        <dbReference type="PROSITE" id="PS51186"/>
    </source>
</evidence>
<reference evidence="2 3" key="1">
    <citation type="submission" date="2023-12" db="EMBL/GenBank/DDBJ databases">
        <title>Jeotgalibacillus haloalkaliphilus sp. nov., a novel salt-tolerant bacteria, isolated from the estuary of the Fenhe River into the Yellow River.</title>
        <authorList>
            <person name="Li Y."/>
        </authorList>
    </citation>
    <scope>NUCLEOTIDE SEQUENCE [LARGE SCALE GENOMIC DNA]</scope>
    <source>
        <strain evidence="2 3">HH7-29</strain>
    </source>
</reference>
<dbReference type="Gene3D" id="3.40.630.30">
    <property type="match status" value="1"/>
</dbReference>
<dbReference type="PROSITE" id="PS51186">
    <property type="entry name" value="GNAT"/>
    <property type="match status" value="1"/>
</dbReference>
<proteinExistence type="predicted"/>
<sequence>MKKVVKASVDDLDQLVEIDSEVIGNTSRKDFIKNAIEAEACLIALENDEVAGYLIYDTHFFGCSFISMIIVSPAKRRKGFASLLMNHMVSHSETEKVFSSANRSNHDMQKVFEANGFVESGVIENLDEGDPEIVYFKSVKEKQ</sequence>
<dbReference type="RefSeq" id="WP_322421637.1">
    <property type="nucleotide sequence ID" value="NZ_JAXQNN010000003.1"/>
</dbReference>
<keyword evidence="3" id="KW-1185">Reference proteome</keyword>
<dbReference type="SUPFAM" id="SSF55729">
    <property type="entry name" value="Acyl-CoA N-acyltransferases (Nat)"/>
    <property type="match status" value="1"/>
</dbReference>
<accession>A0ABU5KN13</accession>
<evidence type="ECO:0000313" key="2">
    <source>
        <dbReference type="EMBL" id="MDZ5712655.1"/>
    </source>
</evidence>
<dbReference type="CDD" id="cd04301">
    <property type="entry name" value="NAT_SF"/>
    <property type="match status" value="1"/>
</dbReference>
<dbReference type="Proteomes" id="UP001292084">
    <property type="component" value="Unassembled WGS sequence"/>
</dbReference>
<evidence type="ECO:0000313" key="3">
    <source>
        <dbReference type="Proteomes" id="UP001292084"/>
    </source>
</evidence>
<protein>
    <submittedName>
        <fullName evidence="2">GNAT family N-acetyltransferase</fullName>
    </submittedName>
</protein>
<feature type="domain" description="N-acetyltransferase" evidence="1">
    <location>
        <begin position="2"/>
        <end position="140"/>
    </location>
</feature>